<accession>A0A6J7GWM4</accession>
<proteinExistence type="predicted"/>
<dbReference type="PANTHER" id="PTHR39441">
    <property type="entry name" value="DUF2252 DOMAIN-CONTAINING PROTEIN"/>
    <property type="match status" value="1"/>
</dbReference>
<sequence>MPAPKDWNLPTTTRMATVSERAAQGKAARKDHPRSALGQWTPHSDRPDVVSMVLSQEVNRVPELLPIRHARMAVSPFAFYRGGASVMAYDLGTYSNSGIVSQLCGDAHLSNFGVFGSPDRSMIFDVNDFDETHPGSFEWDVARMVASFFIAAQENKFTQDDSQSITRIAAQTYRESMAQYATMNDLDQWYSRVDAQYLLTLAGTEGGVKATKNMTRTLDKARSRDRWSAISKLTEVVDGRRQFMNQPPLLARLPMTGDVWKMVITQFEQYRQSMLDDRRELLRRYHVIDFAHKVVGVGSVGLRAFVVLLQGRDEDDLLVLQVKEAVASALSPYTGGPLFTDEGHRVVAGQRMMQAASDVFLGYITGVGGRHFYIRQLRDMKWSPIISNLTPKGMTGYAQLCGKSLARGHARSGDSVKIAGYIGSSDTFDTSMVDFSQRYATQVHQDFAEFTQAIADGHVATTMSEVSAVDSSLQVETQKAGEAYTQLEAMKVKG</sequence>
<dbReference type="PANTHER" id="PTHR39441:SF1">
    <property type="entry name" value="DUF2252 DOMAIN-CONTAINING PROTEIN"/>
    <property type="match status" value="1"/>
</dbReference>
<evidence type="ECO:0000313" key="2">
    <source>
        <dbReference type="EMBL" id="CAB4909015.1"/>
    </source>
</evidence>
<reference evidence="2" key="1">
    <citation type="submission" date="2020-05" db="EMBL/GenBank/DDBJ databases">
        <authorList>
            <person name="Chiriac C."/>
            <person name="Salcher M."/>
            <person name="Ghai R."/>
            <person name="Kavagutti S V."/>
        </authorList>
    </citation>
    <scope>NUCLEOTIDE SEQUENCE</scope>
</reference>
<protein>
    <submittedName>
        <fullName evidence="2">Unannotated protein</fullName>
    </submittedName>
</protein>
<gene>
    <name evidence="2" type="ORF">UFOPK3576_00973</name>
</gene>
<dbReference type="Pfam" id="PF10009">
    <property type="entry name" value="DUF2252"/>
    <property type="match status" value="1"/>
</dbReference>
<feature type="region of interest" description="Disordered" evidence="1">
    <location>
        <begin position="20"/>
        <end position="43"/>
    </location>
</feature>
<name>A0A6J7GWM4_9ZZZZ</name>
<evidence type="ECO:0000256" key="1">
    <source>
        <dbReference type="SAM" id="MobiDB-lite"/>
    </source>
</evidence>
<dbReference type="AlphaFoldDB" id="A0A6J7GWM4"/>
<dbReference type="InterPro" id="IPR018721">
    <property type="entry name" value="DUF2252"/>
</dbReference>
<dbReference type="EMBL" id="CAFBMO010000037">
    <property type="protein sequence ID" value="CAB4909015.1"/>
    <property type="molecule type" value="Genomic_DNA"/>
</dbReference>
<organism evidence="2">
    <name type="scientific">freshwater metagenome</name>
    <dbReference type="NCBI Taxonomy" id="449393"/>
    <lineage>
        <taxon>unclassified sequences</taxon>
        <taxon>metagenomes</taxon>
        <taxon>ecological metagenomes</taxon>
    </lineage>
</organism>